<protein>
    <submittedName>
        <fullName evidence="1">Uncharacterized protein</fullName>
    </submittedName>
</protein>
<name>A0ABQ3L4U7_9ALTE</name>
<dbReference type="RefSeq" id="WP_229833575.1">
    <property type="nucleotide sequence ID" value="NZ_BNAO01000007.1"/>
</dbReference>
<dbReference type="Proteomes" id="UP000659697">
    <property type="component" value="Unassembled WGS sequence"/>
</dbReference>
<comment type="caution">
    <text evidence="1">The sequence shown here is derived from an EMBL/GenBank/DDBJ whole genome shotgun (WGS) entry which is preliminary data.</text>
</comment>
<dbReference type="EMBL" id="BNAO01000007">
    <property type="protein sequence ID" value="GHG73991.1"/>
    <property type="molecule type" value="Genomic_DNA"/>
</dbReference>
<reference evidence="2" key="1">
    <citation type="journal article" date="2019" name="Int. J. Syst. Evol. Microbiol.">
        <title>The Global Catalogue of Microorganisms (GCM) 10K type strain sequencing project: providing services to taxonomists for standard genome sequencing and annotation.</title>
        <authorList>
            <consortium name="The Broad Institute Genomics Platform"/>
            <consortium name="The Broad Institute Genome Sequencing Center for Infectious Disease"/>
            <person name="Wu L."/>
            <person name="Ma J."/>
        </authorList>
    </citation>
    <scope>NUCLEOTIDE SEQUENCE [LARGE SCALE GENOMIC DNA]</scope>
    <source>
        <strain evidence="2">CGMCC 1.7003</strain>
    </source>
</reference>
<proteinExistence type="predicted"/>
<sequence length="125" mass="13955">MKNRGMVLLTALLFLMIMLLMVASNLYISQLSMKSAQAAQQQLQLEYHALQRHLSQLNGLDPAELPLNTINLPACPGVYAAWSDAALQCELLFLETSMQSNNTPLVSRYNSLVLRKRVRLPEAAL</sequence>
<accession>A0ABQ3L4U7</accession>
<gene>
    <name evidence="1" type="ORF">GCM10010919_27310</name>
</gene>
<evidence type="ECO:0000313" key="2">
    <source>
        <dbReference type="Proteomes" id="UP000659697"/>
    </source>
</evidence>
<organism evidence="1 2">
    <name type="scientific">Alishewanella longhuensis</name>
    <dbReference type="NCBI Taxonomy" id="1091037"/>
    <lineage>
        <taxon>Bacteria</taxon>
        <taxon>Pseudomonadati</taxon>
        <taxon>Pseudomonadota</taxon>
        <taxon>Gammaproteobacteria</taxon>
        <taxon>Alteromonadales</taxon>
        <taxon>Alteromonadaceae</taxon>
        <taxon>Alishewanella</taxon>
    </lineage>
</organism>
<keyword evidence="2" id="KW-1185">Reference proteome</keyword>
<evidence type="ECO:0000313" key="1">
    <source>
        <dbReference type="EMBL" id="GHG73991.1"/>
    </source>
</evidence>